<dbReference type="EMBL" id="JADOUA010000001">
    <property type="protein sequence ID" value="MBG6086324.1"/>
    <property type="molecule type" value="Genomic_DNA"/>
</dbReference>
<feature type="region of interest" description="Disordered" evidence="1">
    <location>
        <begin position="1"/>
        <end position="68"/>
    </location>
</feature>
<protein>
    <submittedName>
        <fullName evidence="3">Uncharacterized protein</fullName>
    </submittedName>
</protein>
<keyword evidence="2" id="KW-1133">Transmembrane helix</keyword>
<gene>
    <name evidence="3" type="ORF">IW256_000437</name>
</gene>
<feature type="compositionally biased region" description="Pro residues" evidence="1">
    <location>
        <begin position="10"/>
        <end position="59"/>
    </location>
</feature>
<evidence type="ECO:0000313" key="3">
    <source>
        <dbReference type="EMBL" id="MBG6086324.1"/>
    </source>
</evidence>
<evidence type="ECO:0000256" key="2">
    <source>
        <dbReference type="SAM" id="Phobius"/>
    </source>
</evidence>
<feature type="region of interest" description="Disordered" evidence="1">
    <location>
        <begin position="431"/>
        <end position="450"/>
    </location>
</feature>
<dbReference type="RefSeq" id="WP_197009344.1">
    <property type="nucleotide sequence ID" value="NZ_BAABES010000013.1"/>
</dbReference>
<reference evidence="3" key="1">
    <citation type="submission" date="2020-11" db="EMBL/GenBank/DDBJ databases">
        <title>Sequencing the genomes of 1000 actinobacteria strains.</title>
        <authorList>
            <person name="Klenk H.-P."/>
        </authorList>
    </citation>
    <scope>NUCLEOTIDE SEQUENCE</scope>
    <source>
        <strain evidence="3">DSM 43175</strain>
    </source>
</reference>
<proteinExistence type="predicted"/>
<organism evidence="3 4">
    <name type="scientific">Actinomadura viridis</name>
    <dbReference type="NCBI Taxonomy" id="58110"/>
    <lineage>
        <taxon>Bacteria</taxon>
        <taxon>Bacillati</taxon>
        <taxon>Actinomycetota</taxon>
        <taxon>Actinomycetes</taxon>
        <taxon>Streptosporangiales</taxon>
        <taxon>Thermomonosporaceae</taxon>
        <taxon>Actinomadura</taxon>
    </lineage>
</organism>
<evidence type="ECO:0000256" key="1">
    <source>
        <dbReference type="SAM" id="MobiDB-lite"/>
    </source>
</evidence>
<dbReference type="Proteomes" id="UP000614047">
    <property type="component" value="Unassembled WGS sequence"/>
</dbReference>
<evidence type="ECO:0000313" key="4">
    <source>
        <dbReference type="Proteomes" id="UP000614047"/>
    </source>
</evidence>
<keyword evidence="4" id="KW-1185">Reference proteome</keyword>
<feature type="transmembrane region" description="Helical" evidence="2">
    <location>
        <begin position="71"/>
        <end position="91"/>
    </location>
</feature>
<accession>A0A931D8F0</accession>
<dbReference type="AlphaFoldDB" id="A0A931D8F0"/>
<name>A0A931D8F0_9ACTN</name>
<keyword evidence="2" id="KW-0472">Membrane</keyword>
<keyword evidence="2" id="KW-0812">Transmembrane</keyword>
<sequence length="450" mass="45686">MSVEHEGSPPVTPPPPHGVPGTSPPPMEPLPVPPSAMPAPPPSTPPHGFGPPPPMPSPPGRRGGSKGPRRVLIAAGVVVALGAAGVAYGVLTRGGDGGGERPRAGGPAPAAWSQEAGRQLAATPGLRYEGTVTVNGRPVQVLLRVTRAGLASGSLTAGTVRADLVVVDGSTYVKGGPVFWRTYSGEAARADSFAGRWAELPASFPALRAVSDVLAPRAIAAAVGKAPARTPTENVGATRAYRVKTAKADYFVTTSAPYRLLRVQAAGQGDPRFTVSPLADPAGTFSEIRPRVAALGGAADPALRFQPGKPTFVNCNDNLNGCTLSVPATLTEPQGTVPADARAALRASITSKGRTLGSCTGSAAVATDREVTLRCTVSGRGWRTWMRQARDVPGTHAYEGHARVVGEAVAPSDVGRLLGLVDRERAAQVAAARSGAPAPGGATASPSPAP</sequence>
<comment type="caution">
    <text evidence="3">The sequence shown here is derived from an EMBL/GenBank/DDBJ whole genome shotgun (WGS) entry which is preliminary data.</text>
</comment>